<dbReference type="AlphaFoldDB" id="A0A8X7CHI3"/>
<dbReference type="PANTHER" id="PTHR24252:SF7">
    <property type="entry name" value="HYALIN"/>
    <property type="match status" value="1"/>
</dbReference>
<evidence type="ECO:0000313" key="4">
    <source>
        <dbReference type="Proteomes" id="UP000886998"/>
    </source>
</evidence>
<keyword evidence="1" id="KW-1015">Disulfide bond</keyword>
<dbReference type="InterPro" id="IPR018114">
    <property type="entry name" value="TRYPSIN_HIS"/>
</dbReference>
<protein>
    <submittedName>
        <fullName evidence="3">Tryptase beta-2</fullName>
    </submittedName>
</protein>
<sequence>TCPNKSTDFCRILKYTFNVSTISFSVECGKNLVDKGGRVINGKDVKPLNKYPWIVPVLINQQIKCGGVVISKNYVLTAAHCISMIDSFKNGKCKGQKIRKKCYYNTNNVSIKLLGKKKLGKEVKVKKLIPHPKFDNMKIVNDIALLKLEKPLKCGKTTTTICLPTNKKVYKNGQKLIIAGWGKTSDKEPDGREKNTLREGVMKQIPSKRCLRPGLPKNTVDQYHCGVGIKQTSCQVLFIITINCNELQCVA</sequence>
<gene>
    <name evidence="3" type="primary">NCL1_28195</name>
    <name evidence="3" type="ORF">TNIN_291971</name>
</gene>
<organism evidence="3 4">
    <name type="scientific">Trichonephila inaurata madagascariensis</name>
    <dbReference type="NCBI Taxonomy" id="2747483"/>
    <lineage>
        <taxon>Eukaryota</taxon>
        <taxon>Metazoa</taxon>
        <taxon>Ecdysozoa</taxon>
        <taxon>Arthropoda</taxon>
        <taxon>Chelicerata</taxon>
        <taxon>Arachnida</taxon>
        <taxon>Araneae</taxon>
        <taxon>Araneomorphae</taxon>
        <taxon>Entelegynae</taxon>
        <taxon>Araneoidea</taxon>
        <taxon>Nephilidae</taxon>
        <taxon>Trichonephila</taxon>
        <taxon>Trichonephila inaurata</taxon>
    </lineage>
</organism>
<dbReference type="FunFam" id="2.40.10.10:FF:000068">
    <property type="entry name" value="transmembrane protease serine 2"/>
    <property type="match status" value="1"/>
</dbReference>
<name>A0A8X7CHI3_9ARAC</name>
<feature type="non-terminal residue" evidence="3">
    <location>
        <position position="251"/>
    </location>
</feature>
<dbReference type="InterPro" id="IPR043504">
    <property type="entry name" value="Peptidase_S1_PA_chymotrypsin"/>
</dbReference>
<dbReference type="CDD" id="cd00190">
    <property type="entry name" value="Tryp_SPc"/>
    <property type="match status" value="1"/>
</dbReference>
<keyword evidence="4" id="KW-1185">Reference proteome</keyword>
<dbReference type="InterPro" id="IPR001314">
    <property type="entry name" value="Peptidase_S1A"/>
</dbReference>
<proteinExistence type="predicted"/>
<dbReference type="Pfam" id="PF00089">
    <property type="entry name" value="Trypsin"/>
    <property type="match status" value="1"/>
</dbReference>
<evidence type="ECO:0000313" key="3">
    <source>
        <dbReference type="EMBL" id="GFY66996.1"/>
    </source>
</evidence>
<dbReference type="OrthoDB" id="6432550at2759"/>
<dbReference type="InterPro" id="IPR001254">
    <property type="entry name" value="Trypsin_dom"/>
</dbReference>
<dbReference type="InterPro" id="IPR009003">
    <property type="entry name" value="Peptidase_S1_PA"/>
</dbReference>
<dbReference type="PANTHER" id="PTHR24252">
    <property type="entry name" value="ACROSIN-RELATED"/>
    <property type="match status" value="1"/>
</dbReference>
<dbReference type="PROSITE" id="PS00134">
    <property type="entry name" value="TRYPSIN_HIS"/>
    <property type="match status" value="1"/>
</dbReference>
<comment type="caution">
    <text evidence="3">The sequence shown here is derived from an EMBL/GenBank/DDBJ whole genome shotgun (WGS) entry which is preliminary data.</text>
</comment>
<dbReference type="Proteomes" id="UP000886998">
    <property type="component" value="Unassembled WGS sequence"/>
</dbReference>
<dbReference type="PRINTS" id="PR00722">
    <property type="entry name" value="CHYMOTRYPSIN"/>
</dbReference>
<dbReference type="EMBL" id="BMAV01016314">
    <property type="protein sequence ID" value="GFY66996.1"/>
    <property type="molecule type" value="Genomic_DNA"/>
</dbReference>
<feature type="domain" description="Peptidase S1" evidence="2">
    <location>
        <begin position="39"/>
        <end position="235"/>
    </location>
</feature>
<dbReference type="SUPFAM" id="SSF50494">
    <property type="entry name" value="Trypsin-like serine proteases"/>
    <property type="match status" value="1"/>
</dbReference>
<dbReference type="PROSITE" id="PS50240">
    <property type="entry name" value="TRYPSIN_DOM"/>
    <property type="match status" value="1"/>
</dbReference>
<evidence type="ECO:0000256" key="1">
    <source>
        <dbReference type="ARBA" id="ARBA00023157"/>
    </source>
</evidence>
<accession>A0A8X7CHI3</accession>
<dbReference type="GO" id="GO:0006508">
    <property type="term" value="P:proteolysis"/>
    <property type="evidence" value="ECO:0007669"/>
    <property type="project" value="InterPro"/>
</dbReference>
<dbReference type="GO" id="GO:0004252">
    <property type="term" value="F:serine-type endopeptidase activity"/>
    <property type="evidence" value="ECO:0007669"/>
    <property type="project" value="InterPro"/>
</dbReference>
<dbReference type="SMART" id="SM00020">
    <property type="entry name" value="Tryp_SPc"/>
    <property type="match status" value="1"/>
</dbReference>
<reference evidence="3" key="1">
    <citation type="submission" date="2020-08" db="EMBL/GenBank/DDBJ databases">
        <title>Multicomponent nature underlies the extraordinary mechanical properties of spider dragline silk.</title>
        <authorList>
            <person name="Kono N."/>
            <person name="Nakamura H."/>
            <person name="Mori M."/>
            <person name="Yoshida Y."/>
            <person name="Ohtoshi R."/>
            <person name="Malay A.D."/>
            <person name="Moran D.A.P."/>
            <person name="Tomita M."/>
            <person name="Numata K."/>
            <person name="Arakawa K."/>
        </authorList>
    </citation>
    <scope>NUCLEOTIDE SEQUENCE</scope>
</reference>
<evidence type="ECO:0000259" key="2">
    <source>
        <dbReference type="PROSITE" id="PS50240"/>
    </source>
</evidence>
<dbReference type="Gene3D" id="2.40.10.10">
    <property type="entry name" value="Trypsin-like serine proteases"/>
    <property type="match status" value="1"/>
</dbReference>